<feature type="domain" description="Carbohydrate kinase PfkB" evidence="3">
    <location>
        <begin position="7"/>
        <end position="294"/>
    </location>
</feature>
<protein>
    <submittedName>
        <fullName evidence="4">PfkB family carbohydrate kinase</fullName>
    </submittedName>
</protein>
<keyword evidence="1" id="KW-0808">Transferase</keyword>
<accession>A0A1I4E3T8</accession>
<organism evidence="4 5">
    <name type="scientific">Neomesorhizobium albiziae</name>
    <dbReference type="NCBI Taxonomy" id="335020"/>
    <lineage>
        <taxon>Bacteria</taxon>
        <taxon>Pseudomonadati</taxon>
        <taxon>Pseudomonadota</taxon>
        <taxon>Alphaproteobacteria</taxon>
        <taxon>Hyphomicrobiales</taxon>
        <taxon>Phyllobacteriaceae</taxon>
        <taxon>Neomesorhizobium</taxon>
    </lineage>
</organism>
<dbReference type="SUPFAM" id="SSF53613">
    <property type="entry name" value="Ribokinase-like"/>
    <property type="match status" value="1"/>
</dbReference>
<sequence length="301" mass="31748">MAPEAAILVLGNANVDLVLGEVDGWPAIGTEVEVERSEMRAGGSAGNTSLALSGLGVAHRFVASTGNDPNGVWLREQFDAASCDWIVDDCATTITVGIVHKGGDRVFFTAPGHLQRARLDDLLARVPAAPHDRAIAVIAGGFLMPDIRSGTVKLLASLNAKGWRTAIDPGWPPEGWTDETRLLMRSWMETTDIALINAEEAKGYAAETSLEGASQKIAAGLRADQVLIVKDGADGVRGFRGGERFRAVSPPVTVIDTVGAGDTFNAAFMAALSTTDDLAAALDHGVRTAARAISTFPRRYE</sequence>
<dbReference type="GO" id="GO:0016301">
    <property type="term" value="F:kinase activity"/>
    <property type="evidence" value="ECO:0007669"/>
    <property type="project" value="UniProtKB-KW"/>
</dbReference>
<dbReference type="RefSeq" id="WP_149762876.1">
    <property type="nucleotide sequence ID" value="NZ_BSPE01000023.1"/>
</dbReference>
<proteinExistence type="predicted"/>
<evidence type="ECO:0000256" key="2">
    <source>
        <dbReference type="ARBA" id="ARBA00022777"/>
    </source>
</evidence>
<evidence type="ECO:0000259" key="3">
    <source>
        <dbReference type="Pfam" id="PF00294"/>
    </source>
</evidence>
<keyword evidence="5" id="KW-1185">Reference proteome</keyword>
<name>A0A1I4E3T8_9HYPH</name>
<dbReference type="AlphaFoldDB" id="A0A1I4E3T8"/>
<dbReference type="PROSITE" id="PS00584">
    <property type="entry name" value="PFKB_KINASES_2"/>
    <property type="match status" value="1"/>
</dbReference>
<evidence type="ECO:0000313" key="5">
    <source>
        <dbReference type="Proteomes" id="UP000323300"/>
    </source>
</evidence>
<reference evidence="4 5" key="1">
    <citation type="submission" date="2016-10" db="EMBL/GenBank/DDBJ databases">
        <authorList>
            <person name="Varghese N."/>
            <person name="Submissions S."/>
        </authorList>
    </citation>
    <scope>NUCLEOTIDE SEQUENCE [LARGE SCALE GENOMIC DNA]</scope>
    <source>
        <strain evidence="4 5">DSM 21822</strain>
    </source>
</reference>
<gene>
    <name evidence="4" type="ORF">SAMN04488498_12144</name>
</gene>
<dbReference type="InterPro" id="IPR002173">
    <property type="entry name" value="Carboh/pur_kinase_PfkB_CS"/>
</dbReference>
<evidence type="ECO:0000256" key="1">
    <source>
        <dbReference type="ARBA" id="ARBA00022679"/>
    </source>
</evidence>
<dbReference type="Pfam" id="PF00294">
    <property type="entry name" value="PfkB"/>
    <property type="match status" value="1"/>
</dbReference>
<dbReference type="EMBL" id="FOSL01000021">
    <property type="protein sequence ID" value="SFK99016.1"/>
    <property type="molecule type" value="Genomic_DNA"/>
</dbReference>
<dbReference type="InterPro" id="IPR011611">
    <property type="entry name" value="PfkB_dom"/>
</dbReference>
<keyword evidence="2 4" id="KW-0418">Kinase</keyword>
<dbReference type="InterPro" id="IPR029056">
    <property type="entry name" value="Ribokinase-like"/>
</dbReference>
<dbReference type="PANTHER" id="PTHR10584">
    <property type="entry name" value="SUGAR KINASE"/>
    <property type="match status" value="1"/>
</dbReference>
<dbReference type="OrthoDB" id="9813569at2"/>
<dbReference type="Proteomes" id="UP000323300">
    <property type="component" value="Unassembled WGS sequence"/>
</dbReference>
<dbReference type="Gene3D" id="3.40.1190.20">
    <property type="match status" value="1"/>
</dbReference>
<evidence type="ECO:0000313" key="4">
    <source>
        <dbReference type="EMBL" id="SFK99016.1"/>
    </source>
</evidence>
<dbReference type="PANTHER" id="PTHR10584:SF166">
    <property type="entry name" value="RIBOKINASE"/>
    <property type="match status" value="1"/>
</dbReference>